<name>A0A4S5E3S0_9MICC</name>
<protein>
    <recommendedName>
        <fullName evidence="5">Putative zinc-finger domain-containing protein</fullName>
    </recommendedName>
</protein>
<feature type="domain" description="Putative zinc-finger" evidence="5">
    <location>
        <begin position="6"/>
        <end position="34"/>
    </location>
</feature>
<feature type="region of interest" description="Disordered" evidence="3">
    <location>
        <begin position="46"/>
        <end position="94"/>
    </location>
</feature>
<evidence type="ECO:0000259" key="5">
    <source>
        <dbReference type="Pfam" id="PF13490"/>
    </source>
</evidence>
<evidence type="ECO:0000256" key="4">
    <source>
        <dbReference type="SAM" id="Phobius"/>
    </source>
</evidence>
<reference evidence="6 7" key="1">
    <citation type="submission" date="2019-04" db="EMBL/GenBank/DDBJ databases">
        <authorList>
            <person name="Liu Q."/>
            <person name="Xin Y.-H."/>
        </authorList>
    </citation>
    <scope>NUCLEOTIDE SEQUENCE [LARGE SCALE GENOMIC DNA]</scope>
    <source>
        <strain evidence="6 7">AM23</strain>
    </source>
</reference>
<comment type="caution">
    <text evidence="6">The sequence shown here is derived from an EMBL/GenBank/DDBJ whole genome shotgun (WGS) entry which is preliminary data.</text>
</comment>
<dbReference type="Gene3D" id="1.10.10.1320">
    <property type="entry name" value="Anti-sigma factor, zinc-finger domain"/>
    <property type="match status" value="1"/>
</dbReference>
<dbReference type="AlphaFoldDB" id="A0A4S5E3S0"/>
<accession>A0A4S5E3S0</accession>
<gene>
    <name evidence="6" type="ORF">E8P82_10395</name>
</gene>
<evidence type="ECO:0000313" key="7">
    <source>
        <dbReference type="Proteomes" id="UP000305233"/>
    </source>
</evidence>
<keyword evidence="4" id="KW-1133">Transmembrane helix</keyword>
<keyword evidence="4" id="KW-0812">Transmembrane</keyword>
<dbReference type="Proteomes" id="UP000305233">
    <property type="component" value="Unassembled WGS sequence"/>
</dbReference>
<evidence type="ECO:0000256" key="2">
    <source>
        <dbReference type="ARBA" id="ARBA00023163"/>
    </source>
</evidence>
<dbReference type="OrthoDB" id="4930823at2"/>
<keyword evidence="2" id="KW-0804">Transcription</keyword>
<organism evidence="6 7">
    <name type="scientific">Arthrobacter echini</name>
    <dbReference type="NCBI Taxonomy" id="1529066"/>
    <lineage>
        <taxon>Bacteria</taxon>
        <taxon>Bacillati</taxon>
        <taxon>Actinomycetota</taxon>
        <taxon>Actinomycetes</taxon>
        <taxon>Micrococcales</taxon>
        <taxon>Micrococcaceae</taxon>
        <taxon>Arthrobacter</taxon>
    </lineage>
</organism>
<proteinExistence type="predicted"/>
<dbReference type="InterPro" id="IPR041916">
    <property type="entry name" value="Anti_sigma_zinc_sf"/>
</dbReference>
<dbReference type="RefSeq" id="WP_136454678.1">
    <property type="nucleotide sequence ID" value="NZ_SSWH01000008.1"/>
</dbReference>
<feature type="transmembrane region" description="Helical" evidence="4">
    <location>
        <begin position="101"/>
        <end position="122"/>
    </location>
</feature>
<keyword evidence="7" id="KW-1185">Reference proteome</keyword>
<keyword evidence="4" id="KW-0472">Membrane</keyword>
<dbReference type="EMBL" id="SSWH01000008">
    <property type="protein sequence ID" value="THJ66033.1"/>
    <property type="molecule type" value="Genomic_DNA"/>
</dbReference>
<evidence type="ECO:0000256" key="3">
    <source>
        <dbReference type="SAM" id="MobiDB-lite"/>
    </source>
</evidence>
<sequence length="317" mass="33807">MFHPRRSLQDLVDGELSDRRRSVVEHHLQVCDTCSNDVRGLREHKGTLLGLGSPSPDPEFQRRLLSTGPGPSTGSAPDRPGLQPDRAATIASPKPSRRLRLVAAAGGSAVLAAAVLTGAYVVGSGSDPAAGAEAGSTTPRAGWEETFRGTPAALDADQVEVLRTQGWSCPGLTTLGLTLRSAEGLTIDGLPTLELVLEHDGDRVTVYEQRAVDGRRRTPPTNAVTGRTVAEDGFEHVGGLQQDLWVHSGEPWTVVLRSSSATYTVVSELPPADMPRTLQQLVTTEYAQLPTVAQPRNGSTIDRIMRGLSIMVHPQDP</sequence>
<evidence type="ECO:0000313" key="6">
    <source>
        <dbReference type="EMBL" id="THJ66033.1"/>
    </source>
</evidence>
<evidence type="ECO:0000256" key="1">
    <source>
        <dbReference type="ARBA" id="ARBA00023015"/>
    </source>
</evidence>
<dbReference type="InterPro" id="IPR027383">
    <property type="entry name" value="Znf_put"/>
</dbReference>
<keyword evidence="1" id="KW-0805">Transcription regulation</keyword>
<dbReference type="Pfam" id="PF13490">
    <property type="entry name" value="zf-HC2"/>
    <property type="match status" value="1"/>
</dbReference>